<organism evidence="1 2">
    <name type="scientific">Prevotella intermedia</name>
    <dbReference type="NCBI Taxonomy" id="28131"/>
    <lineage>
        <taxon>Bacteria</taxon>
        <taxon>Pseudomonadati</taxon>
        <taxon>Bacteroidota</taxon>
        <taxon>Bacteroidia</taxon>
        <taxon>Bacteroidales</taxon>
        <taxon>Prevotellaceae</taxon>
        <taxon>Prevotella</taxon>
    </lineage>
</organism>
<comment type="caution">
    <text evidence="1">The sequence shown here is derived from an EMBL/GenBank/DDBJ whole genome shotgun (WGS) entry which is preliminary data.</text>
</comment>
<evidence type="ECO:0000313" key="1">
    <source>
        <dbReference type="EMBL" id="PJI25472.1"/>
    </source>
</evidence>
<dbReference type="Proteomes" id="UP000231201">
    <property type="component" value="Unassembled WGS sequence"/>
</dbReference>
<reference evidence="1 2" key="1">
    <citation type="submission" date="2017-11" db="EMBL/GenBank/DDBJ databases">
        <title>Genome sequencing of Prevotella intermedia KCOM 2833.</title>
        <authorList>
            <person name="Kook J.-K."/>
            <person name="Park S.-N."/>
            <person name="Lim Y.K."/>
        </authorList>
    </citation>
    <scope>NUCLEOTIDE SEQUENCE [LARGE SCALE GENOMIC DNA]</scope>
    <source>
        <strain evidence="1 2">KCOM 2833</strain>
    </source>
</reference>
<evidence type="ECO:0000313" key="2">
    <source>
        <dbReference type="Proteomes" id="UP000231201"/>
    </source>
</evidence>
<sequence>MRIYNITQTSHISINGVEGMNNETSQQWKVSTTEDGNVVIDVLALPEQKQQANDEIYQFLNIINKSVSRIEFGFDTNDMLKLHNSNEIASRYKSYRNEIISIFGNDLSIMQLLDVVGNATSDFSREMRSSLLYYTLWSWFGGGKSFHINPLSILHANHHVNVGIARAKKEVLPDKTIHLVERGEGILEDIASFENDYLTQIHPLTNGAPFNYKYSVDTEYFCAEDYQPFFDKAVTSVREQASDDYVYINKIEFKLVEERI</sequence>
<name>A0A2M8TNF7_PREIN</name>
<dbReference type="AlphaFoldDB" id="A0A2M8TNF7"/>
<gene>
    <name evidence="1" type="ORF">CTM59_05120</name>
</gene>
<dbReference type="RefSeq" id="WP_088438344.1">
    <property type="nucleotide sequence ID" value="NZ_NHRV01000001.1"/>
</dbReference>
<dbReference type="EMBL" id="PENH01000001">
    <property type="protein sequence ID" value="PJI25472.1"/>
    <property type="molecule type" value="Genomic_DNA"/>
</dbReference>
<protein>
    <submittedName>
        <fullName evidence="1">Uncharacterized protein</fullName>
    </submittedName>
</protein>
<accession>A0A2M8TNF7</accession>
<proteinExistence type="predicted"/>